<organism evidence="11 12">
    <name type="scientific">Pseudomicrostroma glucosiphilum</name>
    <dbReference type="NCBI Taxonomy" id="1684307"/>
    <lineage>
        <taxon>Eukaryota</taxon>
        <taxon>Fungi</taxon>
        <taxon>Dikarya</taxon>
        <taxon>Basidiomycota</taxon>
        <taxon>Ustilaginomycotina</taxon>
        <taxon>Exobasidiomycetes</taxon>
        <taxon>Microstromatales</taxon>
        <taxon>Microstromatales incertae sedis</taxon>
        <taxon>Pseudomicrostroma</taxon>
    </lineage>
</organism>
<keyword evidence="12" id="KW-1185">Reference proteome</keyword>
<evidence type="ECO:0000256" key="7">
    <source>
        <dbReference type="ARBA" id="ARBA00022833"/>
    </source>
</evidence>
<evidence type="ECO:0000313" key="11">
    <source>
        <dbReference type="EMBL" id="PWN19592.1"/>
    </source>
</evidence>
<keyword evidence="7 9" id="KW-0862">Zinc</keyword>
<feature type="chain" id="PRO_5016189437" description="Peptide hydrolase" evidence="9">
    <location>
        <begin position="26"/>
        <end position="414"/>
    </location>
</feature>
<accession>A0A316U2Q5</accession>
<gene>
    <name evidence="11" type="ORF">BCV69DRAFT_272292</name>
</gene>
<evidence type="ECO:0000256" key="8">
    <source>
        <dbReference type="ARBA" id="ARBA00043962"/>
    </source>
</evidence>
<keyword evidence="4 9" id="KW-0479">Metal-binding</keyword>
<dbReference type="EC" id="3.4.-.-" evidence="9"/>
<dbReference type="OrthoDB" id="2214at2759"/>
<dbReference type="InterPro" id="IPR007484">
    <property type="entry name" value="Peptidase_M28"/>
</dbReference>
<evidence type="ECO:0000256" key="6">
    <source>
        <dbReference type="ARBA" id="ARBA00022801"/>
    </source>
</evidence>
<dbReference type="PANTHER" id="PTHR12147:SF56">
    <property type="entry name" value="AMINOPEPTIDASE YDR415C-RELATED"/>
    <property type="match status" value="1"/>
</dbReference>
<keyword evidence="3 9" id="KW-0645">Protease</keyword>
<reference evidence="11 12" key="1">
    <citation type="journal article" date="2018" name="Mol. Biol. Evol.">
        <title>Broad Genomic Sampling Reveals a Smut Pathogenic Ancestry of the Fungal Clade Ustilaginomycotina.</title>
        <authorList>
            <person name="Kijpornyongpan T."/>
            <person name="Mondo S.J."/>
            <person name="Barry K."/>
            <person name="Sandor L."/>
            <person name="Lee J."/>
            <person name="Lipzen A."/>
            <person name="Pangilinan J."/>
            <person name="LaButti K."/>
            <person name="Hainaut M."/>
            <person name="Henrissat B."/>
            <person name="Grigoriev I.V."/>
            <person name="Spatafora J.W."/>
            <person name="Aime M.C."/>
        </authorList>
    </citation>
    <scope>NUCLEOTIDE SEQUENCE [LARGE SCALE GENOMIC DNA]</scope>
    <source>
        <strain evidence="11 12">MCA 4718</strain>
    </source>
</reference>
<dbReference type="GeneID" id="37012709"/>
<evidence type="ECO:0000256" key="1">
    <source>
        <dbReference type="ARBA" id="ARBA00001947"/>
    </source>
</evidence>
<feature type="signal peptide" evidence="9">
    <location>
        <begin position="1"/>
        <end position="25"/>
    </location>
</feature>
<dbReference type="Pfam" id="PF04389">
    <property type="entry name" value="Peptidase_M28"/>
    <property type="match status" value="1"/>
</dbReference>
<dbReference type="AlphaFoldDB" id="A0A316U2Q5"/>
<dbReference type="GO" id="GO:0046872">
    <property type="term" value="F:metal ion binding"/>
    <property type="evidence" value="ECO:0007669"/>
    <property type="project" value="UniProtKB-KW"/>
</dbReference>
<comment type="similarity">
    <text evidence="8">Belongs to the peptidase M28 family. M28E subfamily.</text>
</comment>
<sequence>MKVTSLPLAAAAAGVALLSTQPATASPLPHQLSFGDSPSLSTTFSLLSSLTSASLDVFTPRLVQTAHDEAPYWGFPHYLRWKGVRFFDVTDHLDANGQDVLLAHSLLSATSNEKKTSSFPSKLSYQKQVGSVHANISESGPRANIAAFTSFTNRYYKSGSGKQSQQWLLAKVKEITSVDENITVEEFEHPWGQNSIIAKIPATDSKAAEENGRIVVGSHQDSVNLIFPYLPAPGADDDGSGTVTQLESLRALLASGWKPSHSNVEFHFYSAEEGGLLGSQAVARSYAESGKKVRAMSQFDMTAFIKAGTNATIGVITDVVSPELTAFNRLLIEGYLDVPWVDTQLGYAGSDHASWTKVGVPSAFSVEATFGDCNLKRIHTTSDTFTHDEYSFEHILRFSRLSSAFIIELAGWGK</sequence>
<feature type="domain" description="Peptidase M28" evidence="10">
    <location>
        <begin position="196"/>
        <end position="389"/>
    </location>
</feature>
<dbReference type="GO" id="GO:0006508">
    <property type="term" value="P:proteolysis"/>
    <property type="evidence" value="ECO:0007669"/>
    <property type="project" value="UniProtKB-KW"/>
</dbReference>
<name>A0A316U2Q5_9BASI</name>
<dbReference type="Proteomes" id="UP000245942">
    <property type="component" value="Unassembled WGS sequence"/>
</dbReference>
<dbReference type="EMBL" id="KZ819331">
    <property type="protein sequence ID" value="PWN19592.1"/>
    <property type="molecule type" value="Genomic_DNA"/>
</dbReference>
<keyword evidence="5 9" id="KW-0732">Signal</keyword>
<dbReference type="Gene3D" id="3.40.630.10">
    <property type="entry name" value="Zn peptidases"/>
    <property type="match status" value="1"/>
</dbReference>
<evidence type="ECO:0000256" key="3">
    <source>
        <dbReference type="ARBA" id="ARBA00022670"/>
    </source>
</evidence>
<evidence type="ECO:0000256" key="5">
    <source>
        <dbReference type="ARBA" id="ARBA00022729"/>
    </source>
</evidence>
<proteinExistence type="inferred from homology"/>
<dbReference type="InterPro" id="IPR045175">
    <property type="entry name" value="M28_fam"/>
</dbReference>
<evidence type="ECO:0000256" key="4">
    <source>
        <dbReference type="ARBA" id="ARBA00022723"/>
    </source>
</evidence>
<protein>
    <recommendedName>
        <fullName evidence="9">Peptide hydrolase</fullName>
        <ecNumber evidence="9">3.4.-.-</ecNumber>
    </recommendedName>
</protein>
<evidence type="ECO:0000259" key="10">
    <source>
        <dbReference type="Pfam" id="PF04389"/>
    </source>
</evidence>
<dbReference type="PANTHER" id="PTHR12147">
    <property type="entry name" value="METALLOPEPTIDASE M28 FAMILY MEMBER"/>
    <property type="match status" value="1"/>
</dbReference>
<dbReference type="STRING" id="1684307.A0A316U2Q5"/>
<dbReference type="GO" id="GO:0004177">
    <property type="term" value="F:aminopeptidase activity"/>
    <property type="evidence" value="ECO:0007669"/>
    <property type="project" value="UniProtKB-KW"/>
</dbReference>
<keyword evidence="6 9" id="KW-0378">Hydrolase</keyword>
<evidence type="ECO:0000256" key="9">
    <source>
        <dbReference type="RuleBase" id="RU361240"/>
    </source>
</evidence>
<dbReference type="RefSeq" id="XP_025346752.1">
    <property type="nucleotide sequence ID" value="XM_025490975.1"/>
</dbReference>
<comment type="cofactor">
    <cofactor evidence="1">
        <name>Zn(2+)</name>
        <dbReference type="ChEBI" id="CHEBI:29105"/>
    </cofactor>
</comment>
<evidence type="ECO:0000313" key="12">
    <source>
        <dbReference type="Proteomes" id="UP000245942"/>
    </source>
</evidence>
<keyword evidence="2" id="KW-0031">Aminopeptidase</keyword>
<dbReference type="GO" id="GO:0008235">
    <property type="term" value="F:metalloexopeptidase activity"/>
    <property type="evidence" value="ECO:0007669"/>
    <property type="project" value="InterPro"/>
</dbReference>
<evidence type="ECO:0000256" key="2">
    <source>
        <dbReference type="ARBA" id="ARBA00022438"/>
    </source>
</evidence>
<dbReference type="SUPFAM" id="SSF53187">
    <property type="entry name" value="Zn-dependent exopeptidases"/>
    <property type="match status" value="1"/>
</dbReference>